<evidence type="ECO:0000313" key="4">
    <source>
        <dbReference type="EMBL" id="TCL37211.1"/>
    </source>
</evidence>
<gene>
    <name evidence="4" type="ORF">EV210_10677</name>
</gene>
<comment type="subcellular location">
    <subcellularLocation>
        <location evidence="2">Membrane</location>
    </subcellularLocation>
</comment>
<dbReference type="InterPro" id="IPR001107">
    <property type="entry name" value="Band_7"/>
</dbReference>
<keyword evidence="4" id="KW-0645">Protease</keyword>
<dbReference type="AlphaFoldDB" id="A0A4R1PZU3"/>
<comment type="caution">
    <text evidence="4">The sequence shown here is derived from an EMBL/GenBank/DDBJ whole genome shotgun (WGS) entry which is preliminary data.</text>
</comment>
<evidence type="ECO:0000256" key="1">
    <source>
        <dbReference type="ARBA" id="ARBA00006971"/>
    </source>
</evidence>
<dbReference type="InterPro" id="IPR036013">
    <property type="entry name" value="Band_7/SPFH_dom_sf"/>
</dbReference>
<dbReference type="OrthoDB" id="9779595at2"/>
<keyword evidence="2" id="KW-0812">Transmembrane</keyword>
<dbReference type="RefSeq" id="WP_132079402.1">
    <property type="nucleotide sequence ID" value="NZ_SLUI01000006.1"/>
</dbReference>
<comment type="similarity">
    <text evidence="1 2">Belongs to the band 7/mec-2 family. HflK subfamily.</text>
</comment>
<feature type="domain" description="Band 7" evidence="3">
    <location>
        <begin position="86"/>
        <end position="264"/>
    </location>
</feature>
<comment type="function">
    <text evidence="2">HflC and HflK could encode or regulate a protease.</text>
</comment>
<keyword evidence="2" id="KW-0472">Membrane</keyword>
<name>A0A4R1PZU3_9FIRM</name>
<accession>A0A4R1PZU3</accession>
<dbReference type="PANTHER" id="PTHR42911">
    <property type="entry name" value="MODULATOR OF FTSH PROTEASE HFLC"/>
    <property type="match status" value="1"/>
</dbReference>
<dbReference type="SMART" id="SM00244">
    <property type="entry name" value="PHB"/>
    <property type="match status" value="1"/>
</dbReference>
<dbReference type="CDD" id="cd03404">
    <property type="entry name" value="SPFH_HflK"/>
    <property type="match status" value="1"/>
</dbReference>
<feature type="transmembrane region" description="Helical" evidence="2">
    <location>
        <begin position="71"/>
        <end position="91"/>
    </location>
</feature>
<evidence type="ECO:0000256" key="2">
    <source>
        <dbReference type="RuleBase" id="RU364113"/>
    </source>
</evidence>
<dbReference type="GO" id="GO:0008233">
    <property type="term" value="F:peptidase activity"/>
    <property type="evidence" value="ECO:0007669"/>
    <property type="project" value="UniProtKB-KW"/>
</dbReference>
<keyword evidence="4" id="KW-0378">Hydrolase</keyword>
<evidence type="ECO:0000259" key="3">
    <source>
        <dbReference type="SMART" id="SM00244"/>
    </source>
</evidence>
<keyword evidence="5" id="KW-1185">Reference proteome</keyword>
<comment type="subunit">
    <text evidence="2">HflC and HflK may interact to form a multimeric complex.</text>
</comment>
<sequence>MSEGNQLQPPKKDLKKLLSSLIQIIKDKLQNLPVIIKSLFNSIKQKYNENDRISVIEDITKAFQHINPKKAAQALLLGFLLIYVLTGIYIVNPGEQAVIKRFGSILDKSIYEGIHYRLPWPIDKVEKVNIAEVRRADVGVSLPDHIHKDDPPQNIQLLTGDENIISTEAIVHYKIKDATNYLYSVNSNDEQLVRTSVEAALVYLTASMGVDDILTSGKVNAQSMVMKQAQSILDSYNSGLQVTNFNIKAIVPPTEVANAFRDVTTAKEDKEKQINQAKGYYNSLIPEARGKANEQITKAASYRAEVINKSKGDAQKFEAMLGEYQNTSSQDTTKYRLFLDTMEKVLPKAKKFIVNPTDGKINLRLFDQANNPASN</sequence>
<proteinExistence type="inferred from homology"/>
<keyword evidence="2" id="KW-1133">Transmembrane helix</keyword>
<reference evidence="4 5" key="1">
    <citation type="submission" date="2019-03" db="EMBL/GenBank/DDBJ databases">
        <title>Genomic Encyclopedia of Type Strains, Phase IV (KMG-IV): sequencing the most valuable type-strain genomes for metagenomic binning, comparative biology and taxonomic classification.</title>
        <authorList>
            <person name="Goeker M."/>
        </authorList>
    </citation>
    <scope>NUCLEOTIDE SEQUENCE [LARGE SCALE GENOMIC DNA]</scope>
    <source>
        <strain evidence="4 5">DSM 15969</strain>
    </source>
</reference>
<dbReference type="GO" id="GO:0006508">
    <property type="term" value="P:proteolysis"/>
    <property type="evidence" value="ECO:0007669"/>
    <property type="project" value="UniProtKB-KW"/>
</dbReference>
<protein>
    <recommendedName>
        <fullName evidence="2">Protein HflK</fullName>
    </recommendedName>
</protein>
<dbReference type="NCBIfam" id="TIGR01933">
    <property type="entry name" value="hflK"/>
    <property type="match status" value="1"/>
</dbReference>
<dbReference type="GO" id="GO:0016020">
    <property type="term" value="C:membrane"/>
    <property type="evidence" value="ECO:0007669"/>
    <property type="project" value="UniProtKB-SubCell"/>
</dbReference>
<dbReference type="PANTHER" id="PTHR42911:SF1">
    <property type="entry name" value="MODULATOR OF FTSH PROTEASE HFLC"/>
    <property type="match status" value="1"/>
</dbReference>
<dbReference type="Pfam" id="PF01145">
    <property type="entry name" value="Band_7"/>
    <property type="match status" value="1"/>
</dbReference>
<organism evidence="4 5">
    <name type="scientific">Anaerospora hongkongensis</name>
    <dbReference type="NCBI Taxonomy" id="244830"/>
    <lineage>
        <taxon>Bacteria</taxon>
        <taxon>Bacillati</taxon>
        <taxon>Bacillota</taxon>
        <taxon>Negativicutes</taxon>
        <taxon>Selenomonadales</taxon>
        <taxon>Sporomusaceae</taxon>
        <taxon>Anaerospora</taxon>
    </lineage>
</organism>
<dbReference type="EMBL" id="SLUI01000006">
    <property type="protein sequence ID" value="TCL37211.1"/>
    <property type="molecule type" value="Genomic_DNA"/>
</dbReference>
<dbReference type="Proteomes" id="UP000295063">
    <property type="component" value="Unassembled WGS sequence"/>
</dbReference>
<evidence type="ECO:0000313" key="5">
    <source>
        <dbReference type="Proteomes" id="UP000295063"/>
    </source>
</evidence>
<dbReference type="SUPFAM" id="SSF117892">
    <property type="entry name" value="Band 7/SPFH domain"/>
    <property type="match status" value="1"/>
</dbReference>
<dbReference type="Gene3D" id="3.30.479.30">
    <property type="entry name" value="Band 7 domain"/>
    <property type="match status" value="1"/>
</dbReference>
<dbReference type="InterPro" id="IPR010201">
    <property type="entry name" value="HflK"/>
</dbReference>